<keyword evidence="1" id="KW-1133">Transmembrane helix</keyword>
<evidence type="ECO:0000313" key="2">
    <source>
        <dbReference type="EMBL" id="QHT89544.1"/>
    </source>
</evidence>
<reference evidence="2" key="1">
    <citation type="journal article" date="2020" name="Nature">
        <title>Giant virus diversity and host interactions through global metagenomics.</title>
        <authorList>
            <person name="Schulz F."/>
            <person name="Roux S."/>
            <person name="Paez-Espino D."/>
            <person name="Jungbluth S."/>
            <person name="Walsh D.A."/>
            <person name="Denef V.J."/>
            <person name="McMahon K.D."/>
            <person name="Konstantinidis K.T."/>
            <person name="Eloe-Fadrosh E.A."/>
            <person name="Kyrpides N.C."/>
            <person name="Woyke T."/>
        </authorList>
    </citation>
    <scope>NUCLEOTIDE SEQUENCE</scope>
    <source>
        <strain evidence="2">GVMAG-M-3300023184-60</strain>
    </source>
</reference>
<dbReference type="EMBL" id="MN740142">
    <property type="protein sequence ID" value="QHT89544.1"/>
    <property type="molecule type" value="Genomic_DNA"/>
</dbReference>
<dbReference type="PROSITE" id="PS51257">
    <property type="entry name" value="PROKAR_LIPOPROTEIN"/>
    <property type="match status" value="1"/>
</dbReference>
<proteinExistence type="predicted"/>
<feature type="transmembrane region" description="Helical" evidence="1">
    <location>
        <begin position="6"/>
        <end position="28"/>
    </location>
</feature>
<organism evidence="2">
    <name type="scientific">viral metagenome</name>
    <dbReference type="NCBI Taxonomy" id="1070528"/>
    <lineage>
        <taxon>unclassified sequences</taxon>
        <taxon>metagenomes</taxon>
        <taxon>organismal metagenomes</taxon>
    </lineage>
</organism>
<evidence type="ECO:0000256" key="1">
    <source>
        <dbReference type="SAM" id="Phobius"/>
    </source>
</evidence>
<keyword evidence="1" id="KW-0812">Transmembrane</keyword>
<sequence length="363" mass="41469">MKNKVASLNLILMLLFLISCALFLIFTFRNKETFENNLQFTTGGSGSCSLNTNTELQNKNSPFNLQGHYRYPKSEYNAATRMANTNKYSAYCDVENYSDILAYKCLKISPANLSYTMRSSNIKYIFDTIYIFDENTLYSYLKSKIEPLKPYASKIKGPVYVCMSQAPYFKYEKNSVENPINKFFDARSDIINSQKPYNYVSFDEQNKEIAETNTSGSSDISNKISSLYCQILIMFPMYEHNEDDKNAMTLKSSTAQEDEAIIKTFLETTINGYYTHNSMCFIKCNKASNLNCGCLNMTEYSSRTDTNTRSLGSSNPPYVIDANKDLPRYTAKCLDHTENDAVADFSLMYFVNPLSIGYQNIIE</sequence>
<keyword evidence="1" id="KW-0472">Membrane</keyword>
<accession>A0A6C0I9B1</accession>
<dbReference type="AlphaFoldDB" id="A0A6C0I9B1"/>
<name>A0A6C0I9B1_9ZZZZ</name>
<protein>
    <submittedName>
        <fullName evidence="2">Uncharacterized protein</fullName>
    </submittedName>
</protein>